<organism evidence="1 2">
    <name type="scientific">Phytophthora citrophthora</name>
    <dbReference type="NCBI Taxonomy" id="4793"/>
    <lineage>
        <taxon>Eukaryota</taxon>
        <taxon>Sar</taxon>
        <taxon>Stramenopiles</taxon>
        <taxon>Oomycota</taxon>
        <taxon>Peronosporomycetes</taxon>
        <taxon>Peronosporales</taxon>
        <taxon>Peronosporaceae</taxon>
        <taxon>Phytophthora</taxon>
    </lineage>
</organism>
<comment type="caution">
    <text evidence="1">The sequence shown here is derived from an EMBL/GenBank/DDBJ whole genome shotgun (WGS) entry which is preliminary data.</text>
</comment>
<gene>
    <name evidence="1" type="ORF">P3T76_012579</name>
</gene>
<keyword evidence="2" id="KW-1185">Reference proteome</keyword>
<dbReference type="AlphaFoldDB" id="A0AAD9LE35"/>
<accession>A0AAD9LE35</accession>
<protein>
    <submittedName>
        <fullName evidence="1">Uncharacterized protein</fullName>
    </submittedName>
</protein>
<evidence type="ECO:0000313" key="2">
    <source>
        <dbReference type="Proteomes" id="UP001259832"/>
    </source>
</evidence>
<proteinExistence type="predicted"/>
<name>A0AAD9LE35_9STRA</name>
<dbReference type="EMBL" id="JASMQC010000031">
    <property type="protein sequence ID" value="KAK1932079.1"/>
    <property type="molecule type" value="Genomic_DNA"/>
</dbReference>
<evidence type="ECO:0000313" key="1">
    <source>
        <dbReference type="EMBL" id="KAK1932079.1"/>
    </source>
</evidence>
<reference evidence="1" key="1">
    <citation type="submission" date="2023-08" db="EMBL/GenBank/DDBJ databases">
        <title>Reference Genome Resource for the Citrus Pathogen Phytophthora citrophthora.</title>
        <authorList>
            <person name="Moller H."/>
            <person name="Coetzee B."/>
            <person name="Rose L.J."/>
            <person name="Van Niekerk J.M."/>
        </authorList>
    </citation>
    <scope>NUCLEOTIDE SEQUENCE</scope>
    <source>
        <strain evidence="1">STE-U-9442</strain>
    </source>
</reference>
<dbReference type="Proteomes" id="UP001259832">
    <property type="component" value="Unassembled WGS sequence"/>
</dbReference>
<sequence length="154" mass="17694">MDVDDLAFTGVVYGFYTNEWNTEINFMNTPPTANYSFMYPEARENSDWPEDFDFQNMLNLFFHRTVMVDRAIGNSEQRQHNCTESDNRSDLDVLPNSSVSSDEWIYNDEGIRICRDPATSFFTLVNAADNMTSESINDLSDVIIKTLGVVPKYV</sequence>